<dbReference type="EMBL" id="BTSX01000006">
    <property type="protein sequence ID" value="GMT05061.1"/>
    <property type="molecule type" value="Genomic_DNA"/>
</dbReference>
<evidence type="ECO:0000259" key="8">
    <source>
        <dbReference type="PROSITE" id="PS50258"/>
    </source>
</evidence>
<keyword evidence="3" id="KW-1133">Transmembrane helix</keyword>
<evidence type="ECO:0000256" key="2">
    <source>
        <dbReference type="ARBA" id="ARBA00022737"/>
    </source>
</evidence>
<accession>A0AAV5UF28</accession>
<evidence type="ECO:0000313" key="9">
    <source>
        <dbReference type="EMBL" id="GMT05061.1"/>
    </source>
</evidence>
<keyword evidence="5" id="KW-1015">Disulfide bond</keyword>
<evidence type="ECO:0000313" key="10">
    <source>
        <dbReference type="Proteomes" id="UP001432027"/>
    </source>
</evidence>
<gene>
    <name evidence="9" type="ORF">PENTCL1PPCAC_27235</name>
</gene>
<dbReference type="AlphaFoldDB" id="A0AAV5UF28"/>
<comment type="caution">
    <text evidence="9">The sequence shown here is derived from an EMBL/GenBank/DDBJ whole genome shotgun (WGS) entry which is preliminary data.</text>
</comment>
<dbReference type="GO" id="GO:0012505">
    <property type="term" value="C:endomembrane system"/>
    <property type="evidence" value="ECO:0007669"/>
    <property type="project" value="UniProtKB-SubCell"/>
</dbReference>
<evidence type="ECO:0000256" key="7">
    <source>
        <dbReference type="ARBA" id="ARBA00046288"/>
    </source>
</evidence>
<name>A0AAV5UF28_9BILA</name>
<feature type="non-terminal residue" evidence="9">
    <location>
        <position position="73"/>
    </location>
</feature>
<dbReference type="PROSITE" id="PS50258">
    <property type="entry name" value="LNR"/>
    <property type="match status" value="1"/>
</dbReference>
<feature type="domain" description="LNR" evidence="8">
    <location>
        <begin position="7"/>
        <end position="45"/>
    </location>
</feature>
<dbReference type="Pfam" id="PF00066">
    <property type="entry name" value="Notch"/>
    <property type="match status" value="1"/>
</dbReference>
<keyword evidence="10" id="KW-1185">Reference proteome</keyword>
<dbReference type="SMART" id="SM00004">
    <property type="entry name" value="NL"/>
    <property type="match status" value="1"/>
</dbReference>
<evidence type="ECO:0000256" key="5">
    <source>
        <dbReference type="ARBA" id="ARBA00023157"/>
    </source>
</evidence>
<evidence type="ECO:0000256" key="4">
    <source>
        <dbReference type="ARBA" id="ARBA00023136"/>
    </source>
</evidence>
<keyword evidence="4" id="KW-0472">Membrane</keyword>
<evidence type="ECO:0000256" key="3">
    <source>
        <dbReference type="ARBA" id="ARBA00022989"/>
    </source>
</evidence>
<dbReference type="InterPro" id="IPR000800">
    <property type="entry name" value="Notch_dom"/>
</dbReference>
<keyword evidence="6" id="KW-0325">Glycoprotein</keyword>
<comment type="subcellular location">
    <subcellularLocation>
        <location evidence="7">Endomembrane system</location>
        <topology evidence="7">Single-pass type I membrane protein</topology>
    </subcellularLocation>
</comment>
<dbReference type="Gene3D" id="4.10.470.20">
    <property type="match status" value="1"/>
</dbReference>
<sequence length="73" mass="7771">SYSGDSSSCPSQCEELRGDGYCDPACNTGACLFDFGDCSTSFPLCSHHSCPDDECDWRCALSGCRTGTCQLNP</sequence>
<dbReference type="InterPro" id="IPR035993">
    <property type="entry name" value="Notch-like_dom_sf"/>
</dbReference>
<dbReference type="Proteomes" id="UP001432027">
    <property type="component" value="Unassembled WGS sequence"/>
</dbReference>
<proteinExistence type="predicted"/>
<keyword evidence="1" id="KW-0812">Transmembrane</keyword>
<keyword evidence="2" id="KW-0677">Repeat</keyword>
<dbReference type="SUPFAM" id="SSF90193">
    <property type="entry name" value="Notch domain"/>
    <property type="match status" value="1"/>
</dbReference>
<evidence type="ECO:0000256" key="6">
    <source>
        <dbReference type="ARBA" id="ARBA00023180"/>
    </source>
</evidence>
<feature type="non-terminal residue" evidence="9">
    <location>
        <position position="1"/>
    </location>
</feature>
<organism evidence="9 10">
    <name type="scientific">Pristionchus entomophagus</name>
    <dbReference type="NCBI Taxonomy" id="358040"/>
    <lineage>
        <taxon>Eukaryota</taxon>
        <taxon>Metazoa</taxon>
        <taxon>Ecdysozoa</taxon>
        <taxon>Nematoda</taxon>
        <taxon>Chromadorea</taxon>
        <taxon>Rhabditida</taxon>
        <taxon>Rhabditina</taxon>
        <taxon>Diplogasteromorpha</taxon>
        <taxon>Diplogasteroidea</taxon>
        <taxon>Neodiplogasteridae</taxon>
        <taxon>Pristionchus</taxon>
    </lineage>
</organism>
<evidence type="ECO:0000256" key="1">
    <source>
        <dbReference type="ARBA" id="ARBA00022692"/>
    </source>
</evidence>
<protein>
    <recommendedName>
        <fullName evidence="8">LNR domain-containing protein</fullName>
    </recommendedName>
</protein>
<reference evidence="9" key="1">
    <citation type="submission" date="2023-10" db="EMBL/GenBank/DDBJ databases">
        <title>Genome assembly of Pristionchus species.</title>
        <authorList>
            <person name="Yoshida K."/>
            <person name="Sommer R.J."/>
        </authorList>
    </citation>
    <scope>NUCLEOTIDE SEQUENCE</scope>
    <source>
        <strain evidence="9">RS0144</strain>
    </source>
</reference>